<dbReference type="EMBL" id="JAEPRD010000006">
    <property type="protein sequence ID" value="KAG2212403.1"/>
    <property type="molecule type" value="Genomic_DNA"/>
</dbReference>
<feature type="domain" description="RGS" evidence="2">
    <location>
        <begin position="26"/>
        <end position="117"/>
    </location>
</feature>
<evidence type="ECO:0000256" key="1">
    <source>
        <dbReference type="SAM" id="MobiDB-lite"/>
    </source>
</evidence>
<name>A0A8H7RKV4_9FUNG</name>
<comment type="caution">
    <text evidence="3">The sequence shown here is derived from an EMBL/GenBank/DDBJ whole genome shotgun (WGS) entry which is preliminary data.</text>
</comment>
<evidence type="ECO:0000313" key="3">
    <source>
        <dbReference type="EMBL" id="KAG2212403.1"/>
    </source>
</evidence>
<dbReference type="InterPro" id="IPR044926">
    <property type="entry name" value="RGS_subdomain_2"/>
</dbReference>
<organism evidence="3 4">
    <name type="scientific">Mucor saturninus</name>
    <dbReference type="NCBI Taxonomy" id="64648"/>
    <lineage>
        <taxon>Eukaryota</taxon>
        <taxon>Fungi</taxon>
        <taxon>Fungi incertae sedis</taxon>
        <taxon>Mucoromycota</taxon>
        <taxon>Mucoromycotina</taxon>
        <taxon>Mucoromycetes</taxon>
        <taxon>Mucorales</taxon>
        <taxon>Mucorineae</taxon>
        <taxon>Mucoraceae</taxon>
        <taxon>Mucor</taxon>
    </lineage>
</organism>
<dbReference type="OrthoDB" id="10266999at2759"/>
<dbReference type="PANTHER" id="PTHR10845:SF267">
    <property type="entry name" value="REGULATOR OF G PROTEIN SIGNALING DOMAIN PROTEIN (AFU_ORTHOLOGUE AFUA_6G06860)"/>
    <property type="match status" value="1"/>
</dbReference>
<dbReference type="PROSITE" id="PS50132">
    <property type="entry name" value="RGS"/>
    <property type="match status" value="1"/>
</dbReference>
<evidence type="ECO:0000259" key="2">
    <source>
        <dbReference type="PROSITE" id="PS50132"/>
    </source>
</evidence>
<reference evidence="3" key="1">
    <citation type="submission" date="2020-12" db="EMBL/GenBank/DDBJ databases">
        <title>Metabolic potential, ecology and presence of endohyphal bacteria is reflected in genomic diversity of Mucoromycotina.</title>
        <authorList>
            <person name="Muszewska A."/>
            <person name="Okrasinska A."/>
            <person name="Steczkiewicz K."/>
            <person name="Drgas O."/>
            <person name="Orlowska M."/>
            <person name="Perlinska-Lenart U."/>
            <person name="Aleksandrzak-Piekarczyk T."/>
            <person name="Szatraj K."/>
            <person name="Zielenkiewicz U."/>
            <person name="Pilsyk S."/>
            <person name="Malc E."/>
            <person name="Mieczkowski P."/>
            <person name="Kruszewska J.S."/>
            <person name="Biernat P."/>
            <person name="Pawlowska J."/>
        </authorList>
    </citation>
    <scope>NUCLEOTIDE SEQUENCE</scope>
    <source>
        <strain evidence="3">WA0000017839</strain>
    </source>
</reference>
<keyword evidence="4" id="KW-1185">Reference proteome</keyword>
<feature type="region of interest" description="Disordered" evidence="1">
    <location>
        <begin position="239"/>
        <end position="280"/>
    </location>
</feature>
<dbReference type="InterPro" id="IPR016137">
    <property type="entry name" value="RGS"/>
</dbReference>
<dbReference type="CDD" id="cd07440">
    <property type="entry name" value="RGS"/>
    <property type="match status" value="1"/>
</dbReference>
<evidence type="ECO:0000313" key="4">
    <source>
        <dbReference type="Proteomes" id="UP000603453"/>
    </source>
</evidence>
<proteinExistence type="predicted"/>
<dbReference type="Gene3D" id="1.10.167.10">
    <property type="entry name" value="Regulator of G-protein Signalling 4, domain 2"/>
    <property type="match status" value="1"/>
</dbReference>
<sequence>MYSTESIGLSLESVLEDPSSDLFKDFATYLHQSYCIENLAFWLATQEYYQECNKNRQQELCESMINLYIRPNSPQEINIPCDMRQSILDFFNDGNYHLHIFDDAAEAVLELMRVNSFLPWTTCSSPPSWSFDNIMSSSSSTKQHKSWPSPRRFVPTSNSLTGLSTSFSFSDKWNLIKLKQPSSRRSCSSLDYPCSIEDDSNDRLALSIDFSAPSATSTTTTTTSGTRYRTMLKRVKRSLLGSINNNTTTDEDEDDQFSTPRSSFTADTTSSWSSWRKSQR</sequence>
<accession>A0A8H7RKV4</accession>
<feature type="compositionally biased region" description="Polar residues" evidence="1">
    <location>
        <begin position="257"/>
        <end position="280"/>
    </location>
</feature>
<dbReference type="AlphaFoldDB" id="A0A8H7RKV4"/>
<dbReference type="Pfam" id="PF00615">
    <property type="entry name" value="RGS"/>
    <property type="match status" value="1"/>
</dbReference>
<dbReference type="InterPro" id="IPR036305">
    <property type="entry name" value="RGS_sf"/>
</dbReference>
<gene>
    <name evidence="3" type="ORF">INT47_001764</name>
</gene>
<dbReference type="SMART" id="SM00315">
    <property type="entry name" value="RGS"/>
    <property type="match status" value="1"/>
</dbReference>
<dbReference type="SUPFAM" id="SSF48097">
    <property type="entry name" value="Regulator of G-protein signaling, RGS"/>
    <property type="match status" value="1"/>
</dbReference>
<dbReference type="Proteomes" id="UP000603453">
    <property type="component" value="Unassembled WGS sequence"/>
</dbReference>
<dbReference type="PANTHER" id="PTHR10845">
    <property type="entry name" value="REGULATOR OF G PROTEIN SIGNALING"/>
    <property type="match status" value="1"/>
</dbReference>
<protein>
    <recommendedName>
        <fullName evidence="2">RGS domain-containing protein</fullName>
    </recommendedName>
</protein>